<gene>
    <name evidence="8" type="ORF">ACFPOU_15340</name>
</gene>
<keyword evidence="5" id="KW-1015">Disulfide bond</keyword>
<dbReference type="PRINTS" id="PR00162">
    <property type="entry name" value="RIESKE"/>
</dbReference>
<dbReference type="PANTHER" id="PTHR10134">
    <property type="entry name" value="CYTOCHROME B-C1 COMPLEX SUBUNIT RIESKE, MITOCHONDRIAL"/>
    <property type="match status" value="1"/>
</dbReference>
<protein>
    <submittedName>
        <fullName evidence="8">Ubiquinol-cytochrome c reductase iron-sulfur subunit</fullName>
    </submittedName>
</protein>
<keyword evidence="9" id="KW-1185">Reference proteome</keyword>
<evidence type="ECO:0000256" key="4">
    <source>
        <dbReference type="ARBA" id="ARBA00023014"/>
    </source>
</evidence>
<keyword evidence="1" id="KW-0001">2Fe-2S</keyword>
<sequence length="200" mass="20848">MCDEMKLNGGPDTTLENEQRRKVIKIAAAGATLGLCGSAFSAEPASTGGKVELKLDDLLVADDAEDGAAPLTPADLKPGKPVLAFPYDPKTKTIRSGSRLNKVLLLRLEESSFDEKTKSLAANGVLGFSAICTHQSCEVKTWMSKTKVLACFCHASMFQPLESGAVVSGPAPRALPTVPLKVVNGKLAVAGPFSAPPGVV</sequence>
<dbReference type="EMBL" id="JBHSMS010000047">
    <property type="protein sequence ID" value="MFC5512497.1"/>
    <property type="molecule type" value="Genomic_DNA"/>
</dbReference>
<dbReference type="SUPFAM" id="SSF50022">
    <property type="entry name" value="ISP domain"/>
    <property type="match status" value="1"/>
</dbReference>
<evidence type="ECO:0000313" key="9">
    <source>
        <dbReference type="Proteomes" id="UP001596031"/>
    </source>
</evidence>
<dbReference type="Pfam" id="PF00355">
    <property type="entry name" value="Rieske"/>
    <property type="match status" value="1"/>
</dbReference>
<evidence type="ECO:0000256" key="6">
    <source>
        <dbReference type="ARBA" id="ARBA00034078"/>
    </source>
</evidence>
<evidence type="ECO:0000313" key="8">
    <source>
        <dbReference type="EMBL" id="MFC5512497.1"/>
    </source>
</evidence>
<reference evidence="9" key="1">
    <citation type="journal article" date="2019" name="Int. J. Syst. Evol. Microbiol.">
        <title>The Global Catalogue of Microorganisms (GCM) 10K type strain sequencing project: providing services to taxonomists for standard genome sequencing and annotation.</title>
        <authorList>
            <consortium name="The Broad Institute Genomics Platform"/>
            <consortium name="The Broad Institute Genome Sequencing Center for Infectious Disease"/>
            <person name="Wu L."/>
            <person name="Ma J."/>
        </authorList>
    </citation>
    <scope>NUCLEOTIDE SEQUENCE [LARGE SCALE GENOMIC DNA]</scope>
    <source>
        <strain evidence="9">CCUG 38813</strain>
    </source>
</reference>
<comment type="caution">
    <text evidence="8">The sequence shown here is derived from an EMBL/GenBank/DDBJ whole genome shotgun (WGS) entry which is preliminary data.</text>
</comment>
<dbReference type="InterPro" id="IPR017941">
    <property type="entry name" value="Rieske_2Fe-2S"/>
</dbReference>
<keyword evidence="3" id="KW-0408">Iron</keyword>
<dbReference type="Gene3D" id="2.102.10.10">
    <property type="entry name" value="Rieske [2Fe-2S] iron-sulphur domain"/>
    <property type="match status" value="1"/>
</dbReference>
<dbReference type="Proteomes" id="UP001596031">
    <property type="component" value="Unassembled WGS sequence"/>
</dbReference>
<dbReference type="RefSeq" id="WP_379722914.1">
    <property type="nucleotide sequence ID" value="NZ_JBHSMS010000047.1"/>
</dbReference>
<evidence type="ECO:0000256" key="3">
    <source>
        <dbReference type="ARBA" id="ARBA00023004"/>
    </source>
</evidence>
<proteinExistence type="predicted"/>
<evidence type="ECO:0000259" key="7">
    <source>
        <dbReference type="PROSITE" id="PS51296"/>
    </source>
</evidence>
<organism evidence="8 9">
    <name type="scientific">Massilia jejuensis</name>
    <dbReference type="NCBI Taxonomy" id="648894"/>
    <lineage>
        <taxon>Bacteria</taxon>
        <taxon>Pseudomonadati</taxon>
        <taxon>Pseudomonadota</taxon>
        <taxon>Betaproteobacteria</taxon>
        <taxon>Burkholderiales</taxon>
        <taxon>Oxalobacteraceae</taxon>
        <taxon>Telluria group</taxon>
        <taxon>Massilia</taxon>
    </lineage>
</organism>
<dbReference type="InterPro" id="IPR005805">
    <property type="entry name" value="Rieske_Fe-S_prot_C"/>
</dbReference>
<keyword evidence="2" id="KW-0479">Metal-binding</keyword>
<dbReference type="CDD" id="cd03467">
    <property type="entry name" value="Rieske"/>
    <property type="match status" value="1"/>
</dbReference>
<name>A0ABW0PLJ4_9BURK</name>
<feature type="domain" description="Rieske" evidence="7">
    <location>
        <begin position="125"/>
        <end position="189"/>
    </location>
</feature>
<accession>A0ABW0PLJ4</accession>
<evidence type="ECO:0000256" key="2">
    <source>
        <dbReference type="ARBA" id="ARBA00022723"/>
    </source>
</evidence>
<dbReference type="InterPro" id="IPR036922">
    <property type="entry name" value="Rieske_2Fe-2S_sf"/>
</dbReference>
<comment type="cofactor">
    <cofactor evidence="6">
        <name>[2Fe-2S] cluster</name>
        <dbReference type="ChEBI" id="CHEBI:190135"/>
    </cofactor>
</comment>
<dbReference type="PROSITE" id="PS51296">
    <property type="entry name" value="RIESKE"/>
    <property type="match status" value="1"/>
</dbReference>
<dbReference type="InterPro" id="IPR014349">
    <property type="entry name" value="Rieske_Fe-S_prot"/>
</dbReference>
<keyword evidence="4" id="KW-0411">Iron-sulfur</keyword>
<evidence type="ECO:0000256" key="1">
    <source>
        <dbReference type="ARBA" id="ARBA00022714"/>
    </source>
</evidence>
<evidence type="ECO:0000256" key="5">
    <source>
        <dbReference type="ARBA" id="ARBA00023157"/>
    </source>
</evidence>